<dbReference type="Proteomes" id="UP001234202">
    <property type="component" value="Unassembled WGS sequence"/>
</dbReference>
<evidence type="ECO:0000313" key="2">
    <source>
        <dbReference type="Proteomes" id="UP001234202"/>
    </source>
</evidence>
<name>A0ACC2XDH3_9TREE</name>
<comment type="caution">
    <text evidence="1">The sequence shown here is derived from an EMBL/GenBank/DDBJ whole genome shotgun (WGS) entry which is preliminary data.</text>
</comment>
<evidence type="ECO:0000313" key="1">
    <source>
        <dbReference type="EMBL" id="KAJ9121972.1"/>
    </source>
</evidence>
<accession>A0ACC2XDH3</accession>
<proteinExistence type="predicted"/>
<reference evidence="1" key="1">
    <citation type="submission" date="2023-04" db="EMBL/GenBank/DDBJ databases">
        <title>Draft Genome sequencing of Naganishia species isolated from polar environments using Oxford Nanopore Technology.</title>
        <authorList>
            <person name="Leo P."/>
            <person name="Venkateswaran K."/>
        </authorList>
    </citation>
    <scope>NUCLEOTIDE SEQUENCE</scope>
    <source>
        <strain evidence="1">DBVPG 5303</strain>
    </source>
</reference>
<organism evidence="1 2">
    <name type="scientific">Naganishia onofrii</name>
    <dbReference type="NCBI Taxonomy" id="1851511"/>
    <lineage>
        <taxon>Eukaryota</taxon>
        <taxon>Fungi</taxon>
        <taxon>Dikarya</taxon>
        <taxon>Basidiomycota</taxon>
        <taxon>Agaricomycotina</taxon>
        <taxon>Tremellomycetes</taxon>
        <taxon>Filobasidiales</taxon>
        <taxon>Filobasidiaceae</taxon>
        <taxon>Naganishia</taxon>
    </lineage>
</organism>
<dbReference type="EMBL" id="JASBWV010000016">
    <property type="protein sequence ID" value="KAJ9121972.1"/>
    <property type="molecule type" value="Genomic_DNA"/>
</dbReference>
<gene>
    <name evidence="1" type="ORF">QFC24_004555</name>
</gene>
<protein>
    <submittedName>
        <fullName evidence="1">Uncharacterized protein</fullName>
    </submittedName>
</protein>
<keyword evidence="2" id="KW-1185">Reference proteome</keyword>
<sequence>MSSGAILKTRHFDLSNRRRRIATVIILLLFALSLIVRWFFNSAGPSEEQVASTTPQIIDSETRTPSSLLVSLKQGLRLTDLNLFGSQNKIVIDEYVKKRGEWCTEAEYLDGEWLKRDDDEITLQRLREIYKYTAGSWQYEYKPKSGCKKHEWDPWNFAKYCLRSKGGCSLVGDSLADQIYRAVHYSMVSTRDSLFVINGSPDRIWNITVNRDHPLATRLINQAGVTETRLRRPVFNYWREHHLVHRHELDEVMRGLHGYVPWVNGPSFKENGWIFDRSWWFELWSEMLAQPIRFVPREEDGEVPLEEASTISLNSGPHWGESELFPKRPWHLVSDDDVLRGWVGAFTKVLQKITLASAEHDVIAWWRSNVPGHVDCKQYTARKDLHRISTLHN</sequence>